<feature type="region of interest" description="Disordered" evidence="1">
    <location>
        <begin position="25"/>
        <end position="67"/>
    </location>
</feature>
<sequence length="119" mass="12948">MIQDITAHMPQSTTQATEEVLDVEETSGMELDQPEPAEGTSPFETEMNTPQSAVTQESPTVTSSGEPIVLEVKDEQALLGSRSNRSHFLKDPLFVSSNSSMELASLSGLFTSPLCFFHK</sequence>
<accession>A0A914RN70</accession>
<name>A0A914RN70_PAREQ</name>
<evidence type="ECO:0000313" key="3">
    <source>
        <dbReference type="WBParaSite" id="PEQ_0000783701-mRNA-1"/>
    </source>
</evidence>
<evidence type="ECO:0000313" key="2">
    <source>
        <dbReference type="Proteomes" id="UP000887564"/>
    </source>
</evidence>
<evidence type="ECO:0000256" key="1">
    <source>
        <dbReference type="SAM" id="MobiDB-lite"/>
    </source>
</evidence>
<feature type="compositionally biased region" description="Polar residues" evidence="1">
    <location>
        <begin position="42"/>
        <end position="65"/>
    </location>
</feature>
<protein>
    <submittedName>
        <fullName evidence="3">Uncharacterized protein</fullName>
    </submittedName>
</protein>
<reference evidence="3" key="1">
    <citation type="submission" date="2022-11" db="UniProtKB">
        <authorList>
            <consortium name="WormBaseParasite"/>
        </authorList>
    </citation>
    <scope>IDENTIFICATION</scope>
</reference>
<keyword evidence="2" id="KW-1185">Reference proteome</keyword>
<organism evidence="2 3">
    <name type="scientific">Parascaris equorum</name>
    <name type="common">Equine roundworm</name>
    <dbReference type="NCBI Taxonomy" id="6256"/>
    <lineage>
        <taxon>Eukaryota</taxon>
        <taxon>Metazoa</taxon>
        <taxon>Ecdysozoa</taxon>
        <taxon>Nematoda</taxon>
        <taxon>Chromadorea</taxon>
        <taxon>Rhabditida</taxon>
        <taxon>Spirurina</taxon>
        <taxon>Ascaridomorpha</taxon>
        <taxon>Ascaridoidea</taxon>
        <taxon>Ascarididae</taxon>
        <taxon>Parascaris</taxon>
    </lineage>
</organism>
<dbReference type="Proteomes" id="UP000887564">
    <property type="component" value="Unplaced"/>
</dbReference>
<dbReference type="WBParaSite" id="PEQ_0000783701-mRNA-1">
    <property type="protein sequence ID" value="PEQ_0000783701-mRNA-1"/>
    <property type="gene ID" value="PEQ_0000783701"/>
</dbReference>
<feature type="compositionally biased region" description="Acidic residues" evidence="1">
    <location>
        <begin position="25"/>
        <end position="35"/>
    </location>
</feature>
<proteinExistence type="predicted"/>
<dbReference type="AlphaFoldDB" id="A0A914RN70"/>